<dbReference type="Gene3D" id="3.60.21.10">
    <property type="match status" value="1"/>
</dbReference>
<evidence type="ECO:0000313" key="4">
    <source>
        <dbReference type="Proteomes" id="UP000013378"/>
    </source>
</evidence>
<dbReference type="Pfam" id="PF00149">
    <property type="entry name" value="Metallophos"/>
    <property type="match status" value="1"/>
</dbReference>
<evidence type="ECO:0000313" key="3">
    <source>
        <dbReference type="EMBL" id="EOD00872.1"/>
    </source>
</evidence>
<dbReference type="GO" id="GO:0004527">
    <property type="term" value="F:exonuclease activity"/>
    <property type="evidence" value="ECO:0007669"/>
    <property type="project" value="UniProtKB-KW"/>
</dbReference>
<name>R1AW62_9FIRM</name>
<dbReference type="RefSeq" id="WP_006311147.1">
    <property type="nucleotide sequence ID" value="NZ_ARZA01000109.1"/>
</dbReference>
<evidence type="ECO:0000256" key="1">
    <source>
        <dbReference type="ARBA" id="ARBA00022801"/>
    </source>
</evidence>
<dbReference type="AlphaFoldDB" id="R1AW62"/>
<protein>
    <submittedName>
        <fullName evidence="3">Exonuclease SbcD</fullName>
    </submittedName>
</protein>
<accession>R1AW62</accession>
<feature type="domain" description="Calcineurin-like phosphoesterase" evidence="2">
    <location>
        <begin position="4"/>
        <end position="195"/>
    </location>
</feature>
<dbReference type="STRING" id="1304284.L21TH_1075"/>
<dbReference type="Proteomes" id="UP000013378">
    <property type="component" value="Unassembled WGS sequence"/>
</dbReference>
<sequence>MTIKCIHTGDLHLGMEFKNASFDIDYGKKRRIELWQTFDRIVNRAINNKVDFLFIAGDLFEDDYCSLGDIKRIAGKFAEAKNVNIVIATGNHDILTDKSFYRLVKWPENVYIFNNSVEKIEFEKFNTVIWGLSWDKKEEKRNLVDNIKAQEQGKINVLLAHGDTFNKDSQYLPINKDLLINSGFDYVALGHIHKPQFITERIAYCGSPEPLDFGETGLHGIIEGIVSKEKVDMQFVPFSKRMFITKEVQIDSEMTYQDIINKIIQCDDEDSRSNNIYRIILKGIRDRDIALDINELKESIKNNFNYVEIIDKTEPDYDLDKIKKENKDNIIGYFIKEMEQKNLKDPVVKDALYYGLEALLKEKV</sequence>
<comment type="caution">
    <text evidence="3">The sequence shown here is derived from an EMBL/GenBank/DDBJ whole genome shotgun (WGS) entry which is preliminary data.</text>
</comment>
<dbReference type="InterPro" id="IPR004843">
    <property type="entry name" value="Calcineurin-like_PHP"/>
</dbReference>
<dbReference type="InterPro" id="IPR029052">
    <property type="entry name" value="Metallo-depent_PP-like"/>
</dbReference>
<keyword evidence="3" id="KW-0269">Exonuclease</keyword>
<keyword evidence="1" id="KW-0378">Hydrolase</keyword>
<keyword evidence="3" id="KW-0540">Nuclease</keyword>
<dbReference type="OrthoDB" id="9773856at2"/>
<keyword evidence="4" id="KW-1185">Reference proteome</keyword>
<proteinExistence type="predicted"/>
<dbReference type="InterPro" id="IPR041796">
    <property type="entry name" value="Mre11_N"/>
</dbReference>
<dbReference type="PANTHER" id="PTHR30337">
    <property type="entry name" value="COMPONENT OF ATP-DEPENDENT DSDNA EXONUCLEASE"/>
    <property type="match status" value="1"/>
</dbReference>
<evidence type="ECO:0000259" key="2">
    <source>
        <dbReference type="Pfam" id="PF00149"/>
    </source>
</evidence>
<dbReference type="eggNOG" id="COG0420">
    <property type="taxonomic scope" value="Bacteria"/>
</dbReference>
<dbReference type="SUPFAM" id="SSF56300">
    <property type="entry name" value="Metallo-dependent phosphatases"/>
    <property type="match status" value="1"/>
</dbReference>
<dbReference type="PATRIC" id="fig|1304284.3.peg.1050"/>
<gene>
    <name evidence="3" type="ORF">L21TH_1075</name>
</gene>
<dbReference type="CDD" id="cd00840">
    <property type="entry name" value="MPP_Mre11_N"/>
    <property type="match status" value="1"/>
</dbReference>
<dbReference type="PANTHER" id="PTHR30337:SF7">
    <property type="entry name" value="PHOSPHOESTERASE"/>
    <property type="match status" value="1"/>
</dbReference>
<dbReference type="EMBL" id="ARZA01000109">
    <property type="protein sequence ID" value="EOD00872.1"/>
    <property type="molecule type" value="Genomic_DNA"/>
</dbReference>
<organism evidence="3 4">
    <name type="scientific">Caldisalinibacter kiritimatiensis</name>
    <dbReference type="NCBI Taxonomy" id="1304284"/>
    <lineage>
        <taxon>Bacteria</taxon>
        <taxon>Bacillati</taxon>
        <taxon>Bacillota</taxon>
        <taxon>Tissierellia</taxon>
        <taxon>Tissierellales</taxon>
        <taxon>Thermohalobacteraceae</taxon>
        <taxon>Caldisalinibacter</taxon>
    </lineage>
</organism>
<dbReference type="InterPro" id="IPR050535">
    <property type="entry name" value="DNA_Repair-Maintenance_Comp"/>
</dbReference>
<reference evidence="3 4" key="1">
    <citation type="journal article" date="2015" name="Geomicrobiol. J.">
        <title>Caldisalinibacter kiritimatiensis gen. nov., sp. nov., a moderately thermohalophilic thiosulfate-reducing bacterium from a hypersaline microbial mat.</title>
        <authorList>
            <person name="Ben Hania W."/>
            <person name="Joseph M."/>
            <person name="Fiebig A."/>
            <person name="Bunk B."/>
            <person name="Klenk H.-P."/>
            <person name="Fardeau M.-L."/>
            <person name="Spring S."/>
        </authorList>
    </citation>
    <scope>NUCLEOTIDE SEQUENCE [LARGE SCALE GENOMIC DNA]</scope>
    <source>
        <strain evidence="3 4">L21-TH-D2</strain>
    </source>
</reference>